<dbReference type="PROSITE" id="PS51257">
    <property type="entry name" value="PROKAR_LIPOPROTEIN"/>
    <property type="match status" value="1"/>
</dbReference>
<keyword evidence="4" id="KW-1185">Reference proteome</keyword>
<sequence length="96" mass="9750">MSRIAFVAVLALAVSASGCAGFEALDQAAADMANQTPTCTQEPAIGADNYGGKTCRVSHTVWSSTTTTVEETGKAPVTTRTVTTPSGTTTEIAPTP</sequence>
<feature type="signal peptide" evidence="2">
    <location>
        <begin position="1"/>
        <end position="20"/>
    </location>
</feature>
<feature type="chain" id="PRO_5021400013" evidence="2">
    <location>
        <begin position="21"/>
        <end position="96"/>
    </location>
</feature>
<dbReference type="AlphaFoldDB" id="A0A4Y9RX29"/>
<comment type="caution">
    <text evidence="3">The sequence shown here is derived from an EMBL/GenBank/DDBJ whole genome shotgun (WGS) entry which is preliminary data.</text>
</comment>
<feature type="region of interest" description="Disordered" evidence="1">
    <location>
        <begin position="66"/>
        <end position="96"/>
    </location>
</feature>
<evidence type="ECO:0000313" key="4">
    <source>
        <dbReference type="Proteomes" id="UP000298216"/>
    </source>
</evidence>
<accession>A0A4Y9RX29</accession>
<dbReference type="OrthoDB" id="7207121at2"/>
<proteinExistence type="predicted"/>
<dbReference type="RefSeq" id="WP_135194845.1">
    <property type="nucleotide sequence ID" value="NZ_SPVH01000006.1"/>
</dbReference>
<dbReference type="Proteomes" id="UP000298216">
    <property type="component" value="Unassembled WGS sequence"/>
</dbReference>
<organism evidence="3 4">
    <name type="scientific">Brevundimonas intermedia</name>
    <dbReference type="NCBI Taxonomy" id="74315"/>
    <lineage>
        <taxon>Bacteria</taxon>
        <taxon>Pseudomonadati</taxon>
        <taxon>Pseudomonadota</taxon>
        <taxon>Alphaproteobacteria</taxon>
        <taxon>Caulobacterales</taxon>
        <taxon>Caulobacteraceae</taxon>
        <taxon>Brevundimonas</taxon>
    </lineage>
</organism>
<dbReference type="EMBL" id="SPVH01000006">
    <property type="protein sequence ID" value="TFW12365.1"/>
    <property type="molecule type" value="Genomic_DNA"/>
</dbReference>
<evidence type="ECO:0000256" key="2">
    <source>
        <dbReference type="SAM" id="SignalP"/>
    </source>
</evidence>
<protein>
    <submittedName>
        <fullName evidence="3">Uncharacterized protein</fullName>
    </submittedName>
</protein>
<gene>
    <name evidence="3" type="ORF">EGY25_10090</name>
</gene>
<name>A0A4Y9RX29_9CAUL</name>
<keyword evidence="2" id="KW-0732">Signal</keyword>
<reference evidence="3 4" key="1">
    <citation type="submission" date="2019-03" db="EMBL/GenBank/DDBJ databases">
        <title>Draft genome of Brevundimonas sp. a heavy metal resistant soil bacteria.</title>
        <authorList>
            <person name="Soto J."/>
        </authorList>
    </citation>
    <scope>NUCLEOTIDE SEQUENCE [LARGE SCALE GENOMIC DNA]</scope>
    <source>
        <strain evidence="3 4">B-10</strain>
    </source>
</reference>
<evidence type="ECO:0000313" key="3">
    <source>
        <dbReference type="EMBL" id="TFW12365.1"/>
    </source>
</evidence>
<feature type="compositionally biased region" description="Low complexity" evidence="1">
    <location>
        <begin position="66"/>
        <end position="90"/>
    </location>
</feature>
<evidence type="ECO:0000256" key="1">
    <source>
        <dbReference type="SAM" id="MobiDB-lite"/>
    </source>
</evidence>